<dbReference type="EMBL" id="JAURUO010000018">
    <property type="protein sequence ID" value="MDP9729641.1"/>
    <property type="molecule type" value="Genomic_DNA"/>
</dbReference>
<dbReference type="InterPro" id="IPR024185">
    <property type="entry name" value="FTHF_cligase-like_sf"/>
</dbReference>
<comment type="catalytic activity">
    <reaction evidence="4">
        <text>(6S)-5-formyl-5,6,7,8-tetrahydrofolate + ATP = (6R)-5,10-methenyltetrahydrofolate + ADP + phosphate</text>
        <dbReference type="Rhea" id="RHEA:10488"/>
        <dbReference type="ChEBI" id="CHEBI:30616"/>
        <dbReference type="ChEBI" id="CHEBI:43474"/>
        <dbReference type="ChEBI" id="CHEBI:57455"/>
        <dbReference type="ChEBI" id="CHEBI:57457"/>
        <dbReference type="ChEBI" id="CHEBI:456216"/>
        <dbReference type="EC" id="6.3.3.2"/>
    </reaction>
</comment>
<dbReference type="EC" id="6.3.3.2" evidence="4"/>
<evidence type="ECO:0000256" key="2">
    <source>
        <dbReference type="ARBA" id="ARBA00022741"/>
    </source>
</evidence>
<dbReference type="InterPro" id="IPR037171">
    <property type="entry name" value="NagB/RpiA_transferase-like"/>
</dbReference>
<dbReference type="Pfam" id="PF01812">
    <property type="entry name" value="5-FTHF_cyc-lig"/>
    <property type="match status" value="1"/>
</dbReference>
<evidence type="ECO:0000256" key="1">
    <source>
        <dbReference type="ARBA" id="ARBA00010638"/>
    </source>
</evidence>
<reference evidence="5 6" key="1">
    <citation type="submission" date="2023-07" db="EMBL/GenBank/DDBJ databases">
        <title>Genomic Encyclopedia of Type Strains, Phase IV (KMG-IV): sequencing the most valuable type-strain genomes for metagenomic binning, comparative biology and taxonomic classification.</title>
        <authorList>
            <person name="Goeker M."/>
        </authorList>
    </citation>
    <scope>NUCLEOTIDE SEQUENCE [LARGE SCALE GENOMIC DNA]</scope>
    <source>
        <strain evidence="5 6">DSM 25924</strain>
    </source>
</reference>
<dbReference type="Gene3D" id="3.40.50.10420">
    <property type="entry name" value="NagB/RpiA/CoA transferase-like"/>
    <property type="match status" value="1"/>
</dbReference>
<evidence type="ECO:0000313" key="5">
    <source>
        <dbReference type="EMBL" id="MDP9729641.1"/>
    </source>
</evidence>
<dbReference type="PIRSF" id="PIRSF006806">
    <property type="entry name" value="FTHF_cligase"/>
    <property type="match status" value="1"/>
</dbReference>
<dbReference type="PANTHER" id="PTHR23407:SF1">
    <property type="entry name" value="5-FORMYLTETRAHYDROFOLATE CYCLO-LIGASE"/>
    <property type="match status" value="1"/>
</dbReference>
<keyword evidence="5" id="KW-0436">Ligase</keyword>
<dbReference type="SUPFAM" id="SSF100950">
    <property type="entry name" value="NagB/RpiA/CoA transferase-like"/>
    <property type="match status" value="1"/>
</dbReference>
<name>A0ABT9LZD7_9BACL</name>
<dbReference type="NCBIfam" id="TIGR02727">
    <property type="entry name" value="MTHFS_bact"/>
    <property type="match status" value="1"/>
</dbReference>
<proteinExistence type="inferred from homology"/>
<protein>
    <recommendedName>
        <fullName evidence="4">5-formyltetrahydrofolate cyclo-ligase</fullName>
        <ecNumber evidence="4">6.3.3.2</ecNumber>
    </recommendedName>
</protein>
<dbReference type="GO" id="GO:0030272">
    <property type="term" value="F:5-formyltetrahydrofolate cyclo-ligase activity"/>
    <property type="evidence" value="ECO:0007669"/>
    <property type="project" value="UniProtKB-EC"/>
</dbReference>
<keyword evidence="6" id="KW-1185">Reference proteome</keyword>
<comment type="cofactor">
    <cofactor evidence="4">
        <name>Mg(2+)</name>
        <dbReference type="ChEBI" id="CHEBI:18420"/>
    </cofactor>
</comment>
<dbReference type="InterPro" id="IPR002698">
    <property type="entry name" value="FTHF_cligase"/>
</dbReference>
<keyword evidence="2 4" id="KW-0547">Nucleotide-binding</keyword>
<keyword evidence="4" id="KW-0479">Metal-binding</keyword>
<keyword evidence="3 4" id="KW-0067">ATP-binding</keyword>
<evidence type="ECO:0000256" key="3">
    <source>
        <dbReference type="ARBA" id="ARBA00022840"/>
    </source>
</evidence>
<evidence type="ECO:0000256" key="4">
    <source>
        <dbReference type="RuleBase" id="RU361279"/>
    </source>
</evidence>
<dbReference type="RefSeq" id="WP_306955433.1">
    <property type="nucleotide sequence ID" value="NZ_JAURUO010000018.1"/>
</dbReference>
<evidence type="ECO:0000313" key="6">
    <source>
        <dbReference type="Proteomes" id="UP001229209"/>
    </source>
</evidence>
<keyword evidence="4" id="KW-0460">Magnesium</keyword>
<comment type="caution">
    <text evidence="5">The sequence shown here is derived from an EMBL/GenBank/DDBJ whole genome shotgun (WGS) entry which is preliminary data.</text>
</comment>
<sequence length="201" mass="23005">MAVNPREDKQRWRSQMLRLRQTLTVPERQHKDEQICGILESFLLSRSWPVPHSIGLYRSMRGEVNLFSLLERPSLAKWIFAFPAVESEENRQMRFYRAAKEEDFQTGHYGIREPLRNEQNAVEPQNFALLLVPGLAFTESGVRLGYGGGYYDRVLAVLPPSVLKIGVLYAVQRVADLPAEAHDVRMDMLLDENGVVSCCMP</sequence>
<comment type="similarity">
    <text evidence="1 4">Belongs to the 5-formyltetrahydrofolate cyclo-ligase family.</text>
</comment>
<organism evidence="5 6">
    <name type="scientific">Alicyclobacillus tolerans</name>
    <dbReference type="NCBI Taxonomy" id="90970"/>
    <lineage>
        <taxon>Bacteria</taxon>
        <taxon>Bacillati</taxon>
        <taxon>Bacillota</taxon>
        <taxon>Bacilli</taxon>
        <taxon>Bacillales</taxon>
        <taxon>Alicyclobacillaceae</taxon>
        <taxon>Alicyclobacillus</taxon>
    </lineage>
</organism>
<accession>A0ABT9LZD7</accession>
<dbReference type="PANTHER" id="PTHR23407">
    <property type="entry name" value="ATPASE INHIBITOR/5-FORMYLTETRAHYDROFOLATE CYCLO-LIGASE"/>
    <property type="match status" value="1"/>
</dbReference>
<gene>
    <name evidence="5" type="ORF">J2S04_002615</name>
</gene>
<dbReference type="Proteomes" id="UP001229209">
    <property type="component" value="Unassembled WGS sequence"/>
</dbReference>